<keyword evidence="2" id="KW-1185">Reference proteome</keyword>
<protein>
    <submittedName>
        <fullName evidence="1">Uncharacterized protein</fullName>
    </submittedName>
</protein>
<gene>
    <name evidence="1" type="ORF">JZ751_003322</name>
</gene>
<name>A0A8T2N7Z3_9TELE</name>
<organism evidence="1 2">
    <name type="scientific">Albula glossodonta</name>
    <name type="common">roundjaw bonefish</name>
    <dbReference type="NCBI Taxonomy" id="121402"/>
    <lineage>
        <taxon>Eukaryota</taxon>
        <taxon>Metazoa</taxon>
        <taxon>Chordata</taxon>
        <taxon>Craniata</taxon>
        <taxon>Vertebrata</taxon>
        <taxon>Euteleostomi</taxon>
        <taxon>Actinopterygii</taxon>
        <taxon>Neopterygii</taxon>
        <taxon>Teleostei</taxon>
        <taxon>Albuliformes</taxon>
        <taxon>Albulidae</taxon>
        <taxon>Albula</taxon>
    </lineage>
</organism>
<sequence>MKRLPEAEWNKAKALGSFITLRQSQMCTDRQAGAMRVRDEMGFPCPLLASSPSLCIVHRVPWEAGTCGLSPATSIQRLSITLPLTASLSHRPPPPHHTPACSTCNCVAVRFPPPCLR</sequence>
<dbReference type="EMBL" id="JAFBMS010000103">
    <property type="protein sequence ID" value="KAG9336056.1"/>
    <property type="molecule type" value="Genomic_DNA"/>
</dbReference>
<evidence type="ECO:0000313" key="2">
    <source>
        <dbReference type="Proteomes" id="UP000824540"/>
    </source>
</evidence>
<comment type="caution">
    <text evidence="1">The sequence shown here is derived from an EMBL/GenBank/DDBJ whole genome shotgun (WGS) entry which is preliminary data.</text>
</comment>
<proteinExistence type="predicted"/>
<evidence type="ECO:0000313" key="1">
    <source>
        <dbReference type="EMBL" id="KAG9336056.1"/>
    </source>
</evidence>
<dbReference type="Proteomes" id="UP000824540">
    <property type="component" value="Unassembled WGS sequence"/>
</dbReference>
<accession>A0A8T2N7Z3</accession>
<dbReference type="AlphaFoldDB" id="A0A8T2N7Z3"/>
<reference evidence="1" key="1">
    <citation type="thesis" date="2021" institute="BYU ScholarsArchive" country="Provo, UT, USA">
        <title>Applications of and Algorithms for Genome Assembly and Genomic Analyses with an Emphasis on Marine Teleosts.</title>
        <authorList>
            <person name="Pickett B.D."/>
        </authorList>
    </citation>
    <scope>NUCLEOTIDE SEQUENCE</scope>
    <source>
        <strain evidence="1">HI-2016</strain>
    </source>
</reference>
<dbReference type="OrthoDB" id="10409464at2759"/>